<proteinExistence type="predicted"/>
<organism evidence="1 2">
    <name type="scientific">Citroniella saccharovorans</name>
    <dbReference type="NCBI Taxonomy" id="2053367"/>
    <lineage>
        <taxon>Bacteria</taxon>
        <taxon>Bacillati</taxon>
        <taxon>Bacillota</taxon>
        <taxon>Tissierellia</taxon>
        <taxon>Tissierellales</taxon>
        <taxon>Peptoniphilaceae</taxon>
        <taxon>Citroniella</taxon>
    </lineage>
</organism>
<dbReference type="Gene3D" id="1.10.132.100">
    <property type="match status" value="1"/>
</dbReference>
<dbReference type="Proteomes" id="UP001357733">
    <property type="component" value="Unassembled WGS sequence"/>
</dbReference>
<dbReference type="AlphaFoldDB" id="A0AAW9MT10"/>
<dbReference type="Pfam" id="PF09481">
    <property type="entry name" value="CRISPR_Cse1"/>
    <property type="match status" value="1"/>
</dbReference>
<sequence>MSEFNLLDEGWISVVTDYKGTTKLVGMKEFFRDAHNYKAFAGDTKTQDFAVMRFLLAVLHTVFSRYDANGNPYEMLELNKRMQQVEEVYEEDESDYKDDLMKTWKDLWNCGKFPEIVDVYLEAWRDRFYLFDDKYPFYQVTKDFFNDCELYSNKGAAKDAGSISFKTINRKISETGDNTAIFSMVGGNDSELKDKLDNNQLTRWLINYMAYSATPDKTKIKRYLDINDIEKYDGHKGWQNSIGAIHYKTDSLFMTFLLNLILVHPDDKFIGKVQTPAWELTPEENIRFYLDNNSINNLARLYTDYSRAVYISNERNQFGRFFNIAQLPILDKKNNLLECMTIWEKTKKKDDNEEKWYPMENNPYESLWRNFGIIYLNNTVESKDFRSPYIIDWFRKISKEISDERYIKLSSVGINSATASNLMKNDIDDEIYVNLEISYDLAKNGWLRRINNLVEDTKKFLNEEYMKYTTDVVALDTGLLRSNATKNQKKLIDAKINSLIGEVYFKIDKPFKDWLSSIDYKEDKEKKLYECKKMIVKIIKDESKRVALAHGDRAFVGIKFKLNNDVLYNNIAISFNKLALKLTNYEKGDL</sequence>
<name>A0AAW9MT10_9FIRM</name>
<reference evidence="1 2" key="1">
    <citation type="submission" date="2024-01" db="EMBL/GenBank/DDBJ databases">
        <title>Complete genome sequence of Citroniella saccharovorans strain M6.X9, isolated from human fecal sample.</title>
        <authorList>
            <person name="Cheng G."/>
            <person name="Westerholm M."/>
            <person name="Schnurer A."/>
        </authorList>
    </citation>
    <scope>NUCLEOTIDE SEQUENCE [LARGE SCALE GENOMIC DNA]</scope>
    <source>
        <strain evidence="1 2">DSM 29873</strain>
    </source>
</reference>
<dbReference type="EMBL" id="JAYKOT010000003">
    <property type="protein sequence ID" value="MEB3429311.1"/>
    <property type="molecule type" value="Genomic_DNA"/>
</dbReference>
<evidence type="ECO:0000313" key="2">
    <source>
        <dbReference type="Proteomes" id="UP001357733"/>
    </source>
</evidence>
<protein>
    <submittedName>
        <fullName evidence="1">Type I-E CRISPR-associated protein Cse1/CasA</fullName>
    </submittedName>
</protein>
<keyword evidence="2" id="KW-1185">Reference proteome</keyword>
<comment type="caution">
    <text evidence="1">The sequence shown here is derived from an EMBL/GenBank/DDBJ whole genome shotgun (WGS) entry which is preliminary data.</text>
</comment>
<accession>A0AAW9MT10</accession>
<dbReference type="InterPro" id="IPR013381">
    <property type="entry name" value="CRISPR-assoc_prot_Cse1"/>
</dbReference>
<evidence type="ECO:0000313" key="1">
    <source>
        <dbReference type="EMBL" id="MEB3429311.1"/>
    </source>
</evidence>
<dbReference type="RefSeq" id="WP_324619508.1">
    <property type="nucleotide sequence ID" value="NZ_JAYKOT010000003.1"/>
</dbReference>
<gene>
    <name evidence="1" type="ORF">VLK81_04655</name>
</gene>